<dbReference type="Proteomes" id="UP000261948">
    <property type="component" value="Unassembled WGS sequence"/>
</dbReference>
<proteinExistence type="predicted"/>
<organism evidence="2 3">
    <name type="scientific">Comamonas testosteroni</name>
    <name type="common">Pseudomonas testosteroni</name>
    <dbReference type="NCBI Taxonomy" id="285"/>
    <lineage>
        <taxon>Bacteria</taxon>
        <taxon>Pseudomonadati</taxon>
        <taxon>Pseudomonadota</taxon>
        <taxon>Betaproteobacteria</taxon>
        <taxon>Burkholderiales</taxon>
        <taxon>Comamonadaceae</taxon>
        <taxon>Comamonas</taxon>
    </lineage>
</organism>
<dbReference type="EMBL" id="QURR01000008">
    <property type="protein sequence ID" value="RGE45543.1"/>
    <property type="molecule type" value="Genomic_DNA"/>
</dbReference>
<gene>
    <name evidence="2" type="ORF">DZC30_08070</name>
</gene>
<reference evidence="2 3" key="1">
    <citation type="submission" date="2018-08" db="EMBL/GenBank/DDBJ databases">
        <title>Comamonas testosteroni strain SWCO2.</title>
        <authorList>
            <person name="Jiang N."/>
            <person name="Zhang X.Z."/>
        </authorList>
    </citation>
    <scope>NUCLEOTIDE SEQUENCE [LARGE SCALE GENOMIC DNA]</scope>
    <source>
        <strain evidence="2 3">SWCO2</strain>
    </source>
</reference>
<evidence type="ECO:0000313" key="3">
    <source>
        <dbReference type="Proteomes" id="UP000261948"/>
    </source>
</evidence>
<name>A0A373FN11_COMTE</name>
<dbReference type="OrthoDB" id="6057901at2"/>
<evidence type="ECO:0000313" key="2">
    <source>
        <dbReference type="EMBL" id="RGE45543.1"/>
    </source>
</evidence>
<accession>A0A373FN11</accession>
<comment type="caution">
    <text evidence="2">The sequence shown here is derived from an EMBL/GenBank/DDBJ whole genome shotgun (WGS) entry which is preliminary data.</text>
</comment>
<dbReference type="InterPro" id="IPR053864">
    <property type="entry name" value="DUF6933"/>
</dbReference>
<dbReference type="Pfam" id="PF22016">
    <property type="entry name" value="DUF6933"/>
    <property type="match status" value="1"/>
</dbReference>
<sequence length="165" mass="18413">MFTLHCTKKLLDRIDPQVAAPAHSTSRLGAWYATAMFWKPQMALLVNERTLLPVLCPLAPAVTLVQRFPQALSVMLQALDLPPEFIRAEIEEMREVVYAKTVNRSVVGIMNEFSFLAEGYRSLEGKMDPLEISLKLANTPCGPLYKGPVFPEKAVRELVTGGVFH</sequence>
<feature type="domain" description="DUF6933" evidence="1">
    <location>
        <begin position="3"/>
        <end position="153"/>
    </location>
</feature>
<keyword evidence="3" id="KW-1185">Reference proteome</keyword>
<evidence type="ECO:0000259" key="1">
    <source>
        <dbReference type="Pfam" id="PF22016"/>
    </source>
</evidence>
<protein>
    <recommendedName>
        <fullName evidence="1">DUF6933 domain-containing protein</fullName>
    </recommendedName>
</protein>
<dbReference type="AlphaFoldDB" id="A0A373FN11"/>